<organism evidence="1 2">
    <name type="scientific">Novosphingobium lindaniclasticum LE124</name>
    <dbReference type="NCBI Taxonomy" id="1096930"/>
    <lineage>
        <taxon>Bacteria</taxon>
        <taxon>Pseudomonadati</taxon>
        <taxon>Pseudomonadota</taxon>
        <taxon>Alphaproteobacteria</taxon>
        <taxon>Sphingomonadales</taxon>
        <taxon>Sphingomonadaceae</taxon>
        <taxon>Novosphingobium</taxon>
    </lineage>
</organism>
<sequence length="34" mass="3484">MIVDWKAIGLSGEPLMSVLALVPEGGGTILLMDG</sequence>
<dbReference type="EMBL" id="ATHL01000097">
    <property type="protein sequence ID" value="EQB12266.1"/>
    <property type="molecule type" value="Genomic_DNA"/>
</dbReference>
<accession>T0H7H3</accession>
<name>T0H7H3_9SPHN</name>
<comment type="caution">
    <text evidence="1">The sequence shown here is derived from an EMBL/GenBank/DDBJ whole genome shotgun (WGS) entry which is preliminary data.</text>
</comment>
<reference evidence="1 2" key="1">
    <citation type="journal article" date="2013" name="Genome Announc.">
        <title>Genome Sequence of Novosphingobium lindaniclasticum LE124T, Isolated from a Hexachlorocyclohexane Dumpsite.</title>
        <authorList>
            <person name="Saxena A."/>
            <person name="Nayyar N."/>
            <person name="Sangwan N."/>
            <person name="Kumari R."/>
            <person name="Khurana J.P."/>
            <person name="Lal R."/>
        </authorList>
    </citation>
    <scope>NUCLEOTIDE SEQUENCE [LARGE SCALE GENOMIC DNA]</scope>
    <source>
        <strain evidence="1 2">LE124</strain>
    </source>
</reference>
<evidence type="ECO:0000313" key="2">
    <source>
        <dbReference type="Proteomes" id="UP000015527"/>
    </source>
</evidence>
<protein>
    <submittedName>
        <fullName evidence="1">Uncharacterized protein</fullName>
    </submittedName>
</protein>
<keyword evidence="2" id="KW-1185">Reference proteome</keyword>
<gene>
    <name evidence="1" type="ORF">L284_15585</name>
</gene>
<evidence type="ECO:0000313" key="1">
    <source>
        <dbReference type="EMBL" id="EQB12266.1"/>
    </source>
</evidence>
<dbReference type="AlphaFoldDB" id="T0H7H3"/>
<dbReference type="Proteomes" id="UP000015527">
    <property type="component" value="Unassembled WGS sequence"/>
</dbReference>
<proteinExistence type="predicted"/>